<dbReference type="Gene3D" id="3.90.1200.10">
    <property type="match status" value="2"/>
</dbReference>
<comment type="caution">
    <text evidence="2">The sequence shown here is derived from an EMBL/GenBank/DDBJ whole genome shotgun (WGS) entry which is preliminary data.</text>
</comment>
<dbReference type="EMBL" id="JAKKPZ010000142">
    <property type="protein sequence ID" value="KAI1700542.1"/>
    <property type="molecule type" value="Genomic_DNA"/>
</dbReference>
<feature type="domain" description="CHK kinase-like" evidence="1">
    <location>
        <begin position="173"/>
        <end position="324"/>
    </location>
</feature>
<name>A0AAD4MNM3_9BILA</name>
<dbReference type="SMART" id="SM00587">
    <property type="entry name" value="CHK"/>
    <property type="match status" value="1"/>
</dbReference>
<reference evidence="2" key="1">
    <citation type="submission" date="2022-01" db="EMBL/GenBank/DDBJ databases">
        <title>Genome Sequence Resource for Two Populations of Ditylenchus destructor, the Migratory Endoparasitic Phytonematode.</title>
        <authorList>
            <person name="Zhang H."/>
            <person name="Lin R."/>
            <person name="Xie B."/>
        </authorList>
    </citation>
    <scope>NUCLEOTIDE SEQUENCE</scope>
    <source>
        <strain evidence="2">BazhouSP</strain>
    </source>
</reference>
<organism evidence="2 3">
    <name type="scientific">Ditylenchus destructor</name>
    <dbReference type="NCBI Taxonomy" id="166010"/>
    <lineage>
        <taxon>Eukaryota</taxon>
        <taxon>Metazoa</taxon>
        <taxon>Ecdysozoa</taxon>
        <taxon>Nematoda</taxon>
        <taxon>Chromadorea</taxon>
        <taxon>Rhabditida</taxon>
        <taxon>Tylenchina</taxon>
        <taxon>Tylenchomorpha</taxon>
        <taxon>Sphaerularioidea</taxon>
        <taxon>Anguinidae</taxon>
        <taxon>Anguininae</taxon>
        <taxon>Ditylenchus</taxon>
    </lineage>
</organism>
<proteinExistence type="predicted"/>
<sequence>MQSPQGSERYFSNGNLCNEQIQEIGVTNGFVVDKLIQGWPKFQKVAQEAVIKSVSSFVLARLIFNEFLPKVVLEKIPSIGCKPNVIRFVVTFSTDEVLSAVVKVPLSMSCAIPGMAQGKKIGAGQRKMHDCEADFYRCFSCESAIPGFPIHTVYYSKKFSQNEIEGENTPPMLVMEDLTQVSHVIEPAEMGEDQLKNIIESLACLHKHILCMSDGKWKEFFTRRSFDQDFAEKIFPLVHKGTGLPEVLVHGIGPANILFSNAEPSKIIAFVDFHYAALGSPVIDLEKTITMATHRYANDLGARSKAESDTLSYYYEILREKMMEAGHEITFTLEALKRSYRLCKVVGASRMLVLYTKTVNSLAQIPHAAPTEEHTKKFKDIAMNGAIEALKNIIESLACLHKHILCMSDGKWKEFFTRRSFDQDFAEKIVPLVHKGTGLPEVLVHGIGPANILFSNAEPSKIIAFVDFHYAALGSPVIDLEKTITMATHRYANDLGARSKAESDTLSYYYEILREKMMEAGHEITFTLEALKRSYRLCKVVGASRMLVLYTKTVNSLAQIPHAAPTEEHTKKFKDIAMNGAIEAVQILRQDAPEWLD</sequence>
<dbReference type="PANTHER" id="PTHR23020:SF41">
    <property type="entry name" value="AMINOGLYCOSIDE PHOSPHOTRANSFERASE DOMAIN-CONTAINING PROTEIN"/>
    <property type="match status" value="1"/>
</dbReference>
<dbReference type="InterPro" id="IPR015897">
    <property type="entry name" value="CHK_kinase-like"/>
</dbReference>
<dbReference type="InterPro" id="IPR052961">
    <property type="entry name" value="Oxido-Kinase-like_Enzymes"/>
</dbReference>
<dbReference type="PANTHER" id="PTHR23020">
    <property type="entry name" value="UNCHARACTERIZED NUCLEAR HORMONE RECEPTOR-RELATED"/>
    <property type="match status" value="1"/>
</dbReference>
<protein>
    <recommendedName>
        <fullName evidence="1">CHK kinase-like domain-containing protein</fullName>
    </recommendedName>
</protein>
<keyword evidence="3" id="KW-1185">Reference proteome</keyword>
<dbReference type="InterPro" id="IPR011009">
    <property type="entry name" value="Kinase-like_dom_sf"/>
</dbReference>
<evidence type="ECO:0000313" key="3">
    <source>
        <dbReference type="Proteomes" id="UP001201812"/>
    </source>
</evidence>
<evidence type="ECO:0000313" key="2">
    <source>
        <dbReference type="EMBL" id="KAI1700542.1"/>
    </source>
</evidence>
<dbReference type="InterPro" id="IPR012877">
    <property type="entry name" value="Dhs-27"/>
</dbReference>
<gene>
    <name evidence="2" type="ORF">DdX_16650</name>
</gene>
<dbReference type="Proteomes" id="UP001201812">
    <property type="component" value="Unassembled WGS sequence"/>
</dbReference>
<evidence type="ECO:0000259" key="1">
    <source>
        <dbReference type="SMART" id="SM00587"/>
    </source>
</evidence>
<dbReference type="AlphaFoldDB" id="A0AAD4MNM3"/>
<accession>A0AAD4MNM3</accession>
<dbReference type="SUPFAM" id="SSF56112">
    <property type="entry name" value="Protein kinase-like (PK-like)"/>
    <property type="match status" value="2"/>
</dbReference>
<dbReference type="Pfam" id="PF07914">
    <property type="entry name" value="DUF1679"/>
    <property type="match status" value="3"/>
</dbReference>